<protein>
    <submittedName>
        <fullName evidence="9">Trehalose transport system permease protein SugB</fullName>
    </submittedName>
</protein>
<keyword evidence="10" id="KW-1185">Reference proteome</keyword>
<keyword evidence="3" id="KW-1003">Cell membrane</keyword>
<keyword evidence="5 7" id="KW-1133">Transmembrane helix</keyword>
<dbReference type="SUPFAM" id="SSF161098">
    <property type="entry name" value="MetI-like"/>
    <property type="match status" value="1"/>
</dbReference>
<evidence type="ECO:0000256" key="5">
    <source>
        <dbReference type="ARBA" id="ARBA00022989"/>
    </source>
</evidence>
<feature type="domain" description="ABC transmembrane type-1" evidence="8">
    <location>
        <begin position="70"/>
        <end position="257"/>
    </location>
</feature>
<dbReference type="RefSeq" id="WP_218113024.1">
    <property type="nucleotide sequence ID" value="NZ_CP065383.1"/>
</dbReference>
<feature type="transmembrane region" description="Helical" evidence="7">
    <location>
        <begin position="12"/>
        <end position="31"/>
    </location>
</feature>
<keyword evidence="6 7" id="KW-0472">Membrane</keyword>
<dbReference type="PANTHER" id="PTHR32243:SF18">
    <property type="entry name" value="INNER MEMBRANE ABC TRANSPORTER PERMEASE PROTEIN YCJP"/>
    <property type="match status" value="1"/>
</dbReference>
<evidence type="ECO:0000313" key="10">
    <source>
        <dbReference type="Proteomes" id="UP000594463"/>
    </source>
</evidence>
<dbReference type="EMBL" id="CP065383">
    <property type="protein sequence ID" value="QPM67846.1"/>
    <property type="molecule type" value="Genomic_DNA"/>
</dbReference>
<dbReference type="AlphaFoldDB" id="A0A7T1F2Y6"/>
<dbReference type="InterPro" id="IPR050901">
    <property type="entry name" value="BP-dep_ABC_trans_perm"/>
</dbReference>
<dbReference type="GO" id="GO:0055085">
    <property type="term" value="P:transmembrane transport"/>
    <property type="evidence" value="ECO:0007669"/>
    <property type="project" value="InterPro"/>
</dbReference>
<dbReference type="InterPro" id="IPR035906">
    <property type="entry name" value="MetI-like_sf"/>
</dbReference>
<dbReference type="KEGG" id="alam:RT761_01059"/>
<feature type="transmembrane region" description="Helical" evidence="7">
    <location>
        <begin position="103"/>
        <end position="126"/>
    </location>
</feature>
<feature type="transmembrane region" description="Helical" evidence="7">
    <location>
        <begin position="233"/>
        <end position="257"/>
    </location>
</feature>
<evidence type="ECO:0000256" key="2">
    <source>
        <dbReference type="ARBA" id="ARBA00022448"/>
    </source>
</evidence>
<feature type="transmembrane region" description="Helical" evidence="7">
    <location>
        <begin position="138"/>
        <end position="158"/>
    </location>
</feature>
<keyword evidence="2 7" id="KW-0813">Transport</keyword>
<evidence type="ECO:0000256" key="6">
    <source>
        <dbReference type="ARBA" id="ARBA00023136"/>
    </source>
</evidence>
<dbReference type="GO" id="GO:0005886">
    <property type="term" value="C:plasma membrane"/>
    <property type="evidence" value="ECO:0007669"/>
    <property type="project" value="UniProtKB-SubCell"/>
</dbReference>
<dbReference type="Gene3D" id="1.10.3720.10">
    <property type="entry name" value="MetI-like"/>
    <property type="match status" value="1"/>
</dbReference>
<dbReference type="Pfam" id="PF00528">
    <property type="entry name" value="BPD_transp_1"/>
    <property type="match status" value="1"/>
</dbReference>
<comment type="similarity">
    <text evidence="7">Belongs to the binding-protein-dependent transport system permease family.</text>
</comment>
<keyword evidence="4 7" id="KW-0812">Transmembrane</keyword>
<evidence type="ECO:0000259" key="8">
    <source>
        <dbReference type="PROSITE" id="PS50928"/>
    </source>
</evidence>
<evidence type="ECO:0000256" key="7">
    <source>
        <dbReference type="RuleBase" id="RU363032"/>
    </source>
</evidence>
<evidence type="ECO:0000256" key="3">
    <source>
        <dbReference type="ARBA" id="ARBA00022475"/>
    </source>
</evidence>
<name>A0A7T1F2Y6_ATRLM</name>
<feature type="transmembrane region" description="Helical" evidence="7">
    <location>
        <begin position="179"/>
        <end position="204"/>
    </location>
</feature>
<organism evidence="9 10">
    <name type="scientific">Atribacter laminatus</name>
    <dbReference type="NCBI Taxonomy" id="2847778"/>
    <lineage>
        <taxon>Bacteria</taxon>
        <taxon>Pseudomonadati</taxon>
        <taxon>Atribacterota</taxon>
        <taxon>Atribacteria</taxon>
        <taxon>Atribacterales</taxon>
        <taxon>Atribacteraceae</taxon>
        <taxon>Atribacter</taxon>
    </lineage>
</organism>
<dbReference type="Proteomes" id="UP000594463">
    <property type="component" value="Chromosome"/>
</dbReference>
<dbReference type="InterPro" id="IPR000515">
    <property type="entry name" value="MetI-like"/>
</dbReference>
<comment type="subcellular location">
    <subcellularLocation>
        <location evidence="1 7">Cell membrane</location>
        <topology evidence="1 7">Multi-pass membrane protein</topology>
    </subcellularLocation>
</comment>
<dbReference type="CDD" id="cd06261">
    <property type="entry name" value="TM_PBP2"/>
    <property type="match status" value="1"/>
</dbReference>
<evidence type="ECO:0000313" key="9">
    <source>
        <dbReference type="EMBL" id="QPM67846.1"/>
    </source>
</evidence>
<dbReference type="PANTHER" id="PTHR32243">
    <property type="entry name" value="MALTOSE TRANSPORT SYSTEM PERMEASE-RELATED"/>
    <property type="match status" value="1"/>
</dbReference>
<sequence length="271" mass="30035">MNKNKKVKTFLYHVINVLIAFVFIFPIYYIIITSFKTEREIGTNVSIWLSQPIVTNYYEAFTKYNIGPALYSSMVVAIFATIIGVIIGSMSAYVINRYDQKKLAFTILTTMMIPYVVCAIPLFILFQKIGWFDTYSGLILSHLIITVPQSVWILVGFVKAIPKEIEEAALVDGCTKFGLFYKIVFPLLKGGIVAAATLGFIMSWNNFSLALMLGGSKTVPAPLALFNFVGEAAINWGGLAASATLMLIPTIVFTLWVQKHLTQGLMVGAIQ</sequence>
<proteinExistence type="inferred from homology"/>
<reference evidence="9 10" key="1">
    <citation type="journal article" date="2021" name="Nat. Commun.">
        <title>Isolation of a member of the candidate phylum Atribacteria reveals a unique cell membrane structure.</title>
        <authorList>
            <person name="Taiki K."/>
            <person name="Nobu M.K."/>
            <person name="Kusada H."/>
            <person name="Meng X.-Y."/>
            <person name="Hosoki N."/>
            <person name="Uematsu K."/>
            <person name="Yoshioka H."/>
            <person name="Kamagata Y."/>
            <person name="Tamaki H."/>
        </authorList>
    </citation>
    <scope>NUCLEOTIDE SEQUENCE [LARGE SCALE GENOMIC DNA]</scope>
    <source>
        <strain evidence="9 10">RT761</strain>
    </source>
</reference>
<gene>
    <name evidence="9" type="primary">sugB_9</name>
    <name evidence="9" type="ORF">RT761_01059</name>
</gene>
<feature type="transmembrane region" description="Helical" evidence="7">
    <location>
        <begin position="69"/>
        <end position="96"/>
    </location>
</feature>
<accession>A0A7T1F2Y6</accession>
<evidence type="ECO:0000256" key="1">
    <source>
        <dbReference type="ARBA" id="ARBA00004651"/>
    </source>
</evidence>
<dbReference type="PROSITE" id="PS50928">
    <property type="entry name" value="ABC_TM1"/>
    <property type="match status" value="1"/>
</dbReference>
<evidence type="ECO:0000256" key="4">
    <source>
        <dbReference type="ARBA" id="ARBA00022692"/>
    </source>
</evidence>